<evidence type="ECO:0000313" key="3">
    <source>
        <dbReference type="WBParaSite" id="SSLN_0001316001-mRNA-1"/>
    </source>
</evidence>
<reference evidence="3" key="1">
    <citation type="submission" date="2016-06" db="UniProtKB">
        <authorList>
            <consortium name="WormBaseParasite"/>
        </authorList>
    </citation>
    <scope>IDENTIFICATION</scope>
</reference>
<keyword evidence="2" id="KW-1185">Reference proteome</keyword>
<evidence type="ECO:0000313" key="2">
    <source>
        <dbReference type="Proteomes" id="UP000275846"/>
    </source>
</evidence>
<name>A0A183T878_SCHSO</name>
<organism evidence="3">
    <name type="scientific">Schistocephalus solidus</name>
    <name type="common">Tapeworm</name>
    <dbReference type="NCBI Taxonomy" id="70667"/>
    <lineage>
        <taxon>Eukaryota</taxon>
        <taxon>Metazoa</taxon>
        <taxon>Spiralia</taxon>
        <taxon>Lophotrochozoa</taxon>
        <taxon>Platyhelminthes</taxon>
        <taxon>Cestoda</taxon>
        <taxon>Eucestoda</taxon>
        <taxon>Diphyllobothriidea</taxon>
        <taxon>Diphyllobothriidae</taxon>
        <taxon>Schistocephalus</taxon>
    </lineage>
</organism>
<sequence length="232" mass="25168">MVELTCMGDQVLCGTCPPTVRLDIVLRSELGWWWRRKCGGCCVSRRCSTPSVGRAVEIVAHDSRIVGLSTGSSEVKQRCLLFSCSQGTPVSLESGQFACLCERLHEHCRGNLSFNLSLGLDIKDSSTAASATIIAVNSLPRVNHAKVGVHTDIAPPTFLSCHIYTLCLRHCVVLLVNVWRDLEGPQLSASCLTITGASIISSTVLPAAMHIPNERRDYFLLFAIKRSVGAPC</sequence>
<protein>
    <submittedName>
        <fullName evidence="1 3">Uncharacterized protein</fullName>
    </submittedName>
</protein>
<evidence type="ECO:0000313" key="1">
    <source>
        <dbReference type="EMBL" id="VDL99061.1"/>
    </source>
</evidence>
<gene>
    <name evidence="1" type="ORF">SSLN_LOCUS12676</name>
</gene>
<proteinExistence type="predicted"/>
<dbReference type="WBParaSite" id="SSLN_0001316001-mRNA-1">
    <property type="protein sequence ID" value="SSLN_0001316001-mRNA-1"/>
    <property type="gene ID" value="SSLN_0001316001"/>
</dbReference>
<reference evidence="1 2" key="2">
    <citation type="submission" date="2018-11" db="EMBL/GenBank/DDBJ databases">
        <authorList>
            <consortium name="Pathogen Informatics"/>
        </authorList>
    </citation>
    <scope>NUCLEOTIDE SEQUENCE [LARGE SCALE GENOMIC DNA]</scope>
    <source>
        <strain evidence="1 2">NST_G2</strain>
    </source>
</reference>
<dbReference type="Proteomes" id="UP000275846">
    <property type="component" value="Unassembled WGS sequence"/>
</dbReference>
<dbReference type="AlphaFoldDB" id="A0A183T878"/>
<dbReference type="EMBL" id="UYSU01037454">
    <property type="protein sequence ID" value="VDL99061.1"/>
    <property type="molecule type" value="Genomic_DNA"/>
</dbReference>
<accession>A0A183T878</accession>